<keyword evidence="14" id="KW-0808">Transferase</keyword>
<comment type="catalytic activity">
    <reaction evidence="9">
        <text>C-terminal L-cysteinyl-[HypE protein] + carbamoyl phosphate + ATP + H2O = C-terminal S-carboxamide-L-cysteinyl-[HypE protein] + AMP + phosphate + diphosphate + H(+)</text>
        <dbReference type="Rhea" id="RHEA:55636"/>
        <dbReference type="Rhea" id="RHEA-COMP:14247"/>
        <dbReference type="Rhea" id="RHEA-COMP:14392"/>
        <dbReference type="ChEBI" id="CHEBI:15377"/>
        <dbReference type="ChEBI" id="CHEBI:15378"/>
        <dbReference type="ChEBI" id="CHEBI:30616"/>
        <dbReference type="ChEBI" id="CHEBI:33019"/>
        <dbReference type="ChEBI" id="CHEBI:43474"/>
        <dbReference type="ChEBI" id="CHEBI:58228"/>
        <dbReference type="ChEBI" id="CHEBI:76913"/>
        <dbReference type="ChEBI" id="CHEBI:139126"/>
        <dbReference type="ChEBI" id="CHEBI:456215"/>
    </reaction>
</comment>
<dbReference type="Gene3D" id="3.30.420.40">
    <property type="match status" value="1"/>
</dbReference>
<evidence type="ECO:0000256" key="5">
    <source>
        <dbReference type="ARBA" id="ARBA00022723"/>
    </source>
</evidence>
<dbReference type="UniPathway" id="UPA00335"/>
<evidence type="ECO:0000313" key="14">
    <source>
        <dbReference type="EMBL" id="OIU70486.1"/>
    </source>
</evidence>
<keyword evidence="11" id="KW-0378">Hydrolase</keyword>
<feature type="domain" description="YrdC-like" evidence="13">
    <location>
        <begin position="201"/>
        <end position="386"/>
    </location>
</feature>
<keyword evidence="7" id="KW-0862">Zinc</keyword>
<dbReference type="PANTHER" id="PTHR42959">
    <property type="entry name" value="CARBAMOYLTRANSFERASE"/>
    <property type="match status" value="1"/>
</dbReference>
<evidence type="ECO:0000259" key="13">
    <source>
        <dbReference type="PROSITE" id="PS51163"/>
    </source>
</evidence>
<dbReference type="InterPro" id="IPR017968">
    <property type="entry name" value="Acylphosphatase_CS"/>
</dbReference>
<dbReference type="EMBL" id="MINN01000106">
    <property type="protein sequence ID" value="OIU70486.1"/>
    <property type="molecule type" value="Genomic_DNA"/>
</dbReference>
<feature type="active site" evidence="11">
    <location>
        <position position="19"/>
    </location>
</feature>
<dbReference type="AlphaFoldDB" id="A0A1J6VXD9"/>
<dbReference type="RefSeq" id="WP_071619612.1">
    <property type="nucleotide sequence ID" value="NZ_MINN01000106.1"/>
</dbReference>
<dbReference type="InterPro" id="IPR051060">
    <property type="entry name" value="Carbamoyltrans_HypF-like"/>
</dbReference>
<feature type="active site" evidence="11">
    <location>
        <position position="37"/>
    </location>
</feature>
<reference evidence="14 15" key="1">
    <citation type="submission" date="2016-09" db="EMBL/GenBank/DDBJ databases">
        <title>Bacillus aquimaris SAMM genome sequence reveals colonization and biosurfactant production capacities.</title>
        <authorList>
            <person name="Waghmode S.R."/>
            <person name="Suryavanshi M.V."/>
        </authorList>
    </citation>
    <scope>NUCLEOTIDE SEQUENCE [LARGE SCALE GENOMIC DNA]</scope>
    <source>
        <strain evidence="14 15">SAMM</strain>
    </source>
</reference>
<protein>
    <recommendedName>
        <fullName evidence="10">Carbamoyltransferase</fullName>
        <ecNumber evidence="10">6.2.-.-</ecNumber>
    </recommendedName>
</protein>
<evidence type="ECO:0000256" key="4">
    <source>
        <dbReference type="ARBA" id="ARBA00022598"/>
    </source>
</evidence>
<dbReference type="InterPro" id="IPR055128">
    <property type="entry name" value="HypF_C_2"/>
</dbReference>
<dbReference type="GO" id="GO:0003725">
    <property type="term" value="F:double-stranded RNA binding"/>
    <property type="evidence" value="ECO:0007669"/>
    <property type="project" value="InterPro"/>
</dbReference>
<comment type="caution">
    <text evidence="14">The sequence shown here is derived from an EMBL/GenBank/DDBJ whole genome shotgun (WGS) entry which is preliminary data.</text>
</comment>
<dbReference type="Proteomes" id="UP000182062">
    <property type="component" value="Unassembled WGS sequence"/>
</dbReference>
<dbReference type="PANTHER" id="PTHR42959:SF1">
    <property type="entry name" value="CARBAMOYLTRANSFERASE HYPF"/>
    <property type="match status" value="1"/>
</dbReference>
<dbReference type="GO" id="GO:0016874">
    <property type="term" value="F:ligase activity"/>
    <property type="evidence" value="ECO:0007669"/>
    <property type="project" value="UniProtKB-UniRule"/>
</dbReference>
<evidence type="ECO:0000313" key="15">
    <source>
        <dbReference type="Proteomes" id="UP000182062"/>
    </source>
</evidence>
<dbReference type="Gene3D" id="3.90.870.50">
    <property type="match status" value="1"/>
</dbReference>
<evidence type="ECO:0000259" key="12">
    <source>
        <dbReference type="PROSITE" id="PS51160"/>
    </source>
</evidence>
<dbReference type="InterPro" id="IPR036046">
    <property type="entry name" value="Acylphosphatase-like_dom_sf"/>
</dbReference>
<dbReference type="InterPro" id="IPR041440">
    <property type="entry name" value="HypF_C"/>
</dbReference>
<dbReference type="Pfam" id="PF22521">
    <property type="entry name" value="HypF_C_2"/>
    <property type="match status" value="1"/>
</dbReference>
<evidence type="ECO:0000256" key="10">
    <source>
        <dbReference type="PIRNR" id="PIRNR006256"/>
    </source>
</evidence>
<dbReference type="EC" id="6.2.-.-" evidence="10"/>
<keyword evidence="15" id="KW-1185">Reference proteome</keyword>
<accession>A0A1J6VXD9</accession>
<dbReference type="GO" id="GO:0016743">
    <property type="term" value="F:carboxyl- or carbamoyltransferase activity"/>
    <property type="evidence" value="ECO:0007669"/>
    <property type="project" value="UniProtKB-UniRule"/>
</dbReference>
<evidence type="ECO:0000256" key="1">
    <source>
        <dbReference type="ARBA" id="ARBA00004711"/>
    </source>
</evidence>
<evidence type="ECO:0000256" key="9">
    <source>
        <dbReference type="ARBA" id="ARBA00048220"/>
    </source>
</evidence>
<comment type="catalytic activity">
    <reaction evidence="8 11">
        <text>an acyl phosphate + H2O = a carboxylate + phosphate + H(+)</text>
        <dbReference type="Rhea" id="RHEA:14965"/>
        <dbReference type="ChEBI" id="CHEBI:15377"/>
        <dbReference type="ChEBI" id="CHEBI:15378"/>
        <dbReference type="ChEBI" id="CHEBI:29067"/>
        <dbReference type="ChEBI" id="CHEBI:43474"/>
        <dbReference type="ChEBI" id="CHEBI:59918"/>
        <dbReference type="EC" id="3.6.1.7"/>
    </reaction>
</comment>
<dbReference type="InterPro" id="IPR017945">
    <property type="entry name" value="DHBP_synth_RibB-like_a/b_dom"/>
</dbReference>
<dbReference type="Pfam" id="PF07503">
    <property type="entry name" value="zf-HYPF"/>
    <property type="match status" value="2"/>
</dbReference>
<keyword evidence="6" id="KW-0863">Zinc-finger</keyword>
<dbReference type="Gene3D" id="3.30.420.360">
    <property type="match status" value="1"/>
</dbReference>
<dbReference type="Pfam" id="PF17788">
    <property type="entry name" value="HypF_C"/>
    <property type="match status" value="1"/>
</dbReference>
<evidence type="ECO:0000256" key="3">
    <source>
        <dbReference type="ARBA" id="ARBA00008097"/>
    </source>
</evidence>
<evidence type="ECO:0000256" key="8">
    <source>
        <dbReference type="ARBA" id="ARBA00047645"/>
    </source>
</evidence>
<dbReference type="NCBIfam" id="TIGR00143">
    <property type="entry name" value="hypF"/>
    <property type="match status" value="1"/>
</dbReference>
<comment type="pathway">
    <text evidence="1">Protein modification; [NiFe] hydrogenase maturation.</text>
</comment>
<gene>
    <name evidence="14" type="ORF">BHE18_12305</name>
</gene>
<feature type="domain" description="Acylphosphatase-like" evidence="12">
    <location>
        <begin position="4"/>
        <end position="90"/>
    </location>
</feature>
<evidence type="ECO:0000256" key="11">
    <source>
        <dbReference type="PROSITE-ProRule" id="PRU00520"/>
    </source>
</evidence>
<name>A0A1J6VXD9_9BACI</name>
<dbReference type="PROSITE" id="PS51163">
    <property type="entry name" value="YRDC"/>
    <property type="match status" value="1"/>
</dbReference>
<dbReference type="InterPro" id="IPR001792">
    <property type="entry name" value="Acylphosphatase-like_dom"/>
</dbReference>
<dbReference type="PROSITE" id="PS00150">
    <property type="entry name" value="ACYLPHOSPHATASE_1"/>
    <property type="match status" value="1"/>
</dbReference>
<dbReference type="OrthoDB" id="9808093at2"/>
<comment type="similarity">
    <text evidence="2">Belongs to the acylphosphatase family.</text>
</comment>
<proteinExistence type="inferred from homology"/>
<dbReference type="GO" id="GO:0008270">
    <property type="term" value="F:zinc ion binding"/>
    <property type="evidence" value="ECO:0007669"/>
    <property type="project" value="UniProtKB-KW"/>
</dbReference>
<dbReference type="Pfam" id="PF01300">
    <property type="entry name" value="Sua5_yciO_yrdC"/>
    <property type="match status" value="1"/>
</dbReference>
<dbReference type="InterPro" id="IPR006070">
    <property type="entry name" value="Sua5-like_dom"/>
</dbReference>
<sequence>MYKAIKVIVRGKVQGVGFRPFVYSLSKKYQLSGTVQNNLDGVIILAEGEEGQLGNMVDEIKRHPPILAKINEITTHPIPLTHHKGFTIIPSRVNGRAVPWIPADAGICDQCLEEMNDPCNRRYHYPFINCTQCGPRYTIINRLPYDRPHTTMKDFPMCHDCRVEYEDPLNRRHHAQPICCPECGPTVTLHNQSGESLAENQTAITRTFELIKQGYIVAIKGIGGFHLACDAYQERAVDRLRIRKRRPQKPLAVMVKSLEAARDLCHISSSEEDFLMSPEKPIVILKKRRGGALSQNISPGLSTIGVMLPYTPLHHLLFKENKLDCIVMTSANPSGLPILYKDEDLKHVQNICDYTLTHNRRIDFPIDDSVVQCDEEHPVLVRRARGYVPEPLKTATGVDRMIALGGNQKNTFSVGKGDTIVMGPHVGDLENEEMIASFESQLRHYKEYLGVNEVSMAVDMHPLYASTSIAKKLKGKTITVQHHHAHHVSCLEDNGLTEPCAGIILDGTGYGEDGNIWGFEFLYGDAQSFERLAHLTYTPLPGGEKAVKEPWRNAVGMLLHYWPENGKELCLKLFPEKAKEINVMEQMIAHGINTPMAGTCGRLFDAISAILGICTVSTYEGEAAVKLSDYMSRTQLENAGETYPYHINKSTPNQLQLDLSPRIYEIIQDKWQKPIEEIAQKFHVTLVSCCIQMVLELFRNRPEYNRTVVLSGGSFQNIFLAREIREGLKKEGFNVYTHRHVPCHDGGLSLGQLIIAAHRLEGR</sequence>
<dbReference type="Pfam" id="PF00708">
    <property type="entry name" value="Acylphosphatase"/>
    <property type="match status" value="1"/>
</dbReference>
<dbReference type="GO" id="GO:0003998">
    <property type="term" value="F:acylphosphatase activity"/>
    <property type="evidence" value="ECO:0007669"/>
    <property type="project" value="UniProtKB-EC"/>
</dbReference>
<evidence type="ECO:0000256" key="2">
    <source>
        <dbReference type="ARBA" id="ARBA00005614"/>
    </source>
</evidence>
<comment type="similarity">
    <text evidence="3 10">Belongs to the carbamoyltransferase HypF family.</text>
</comment>
<dbReference type="PROSITE" id="PS51160">
    <property type="entry name" value="ACYLPHOSPHATASE_3"/>
    <property type="match status" value="1"/>
</dbReference>
<dbReference type="SUPFAM" id="SSF54975">
    <property type="entry name" value="Acylphosphatase/BLUF domain-like"/>
    <property type="match status" value="1"/>
</dbReference>
<dbReference type="GO" id="GO:0051604">
    <property type="term" value="P:protein maturation"/>
    <property type="evidence" value="ECO:0007669"/>
    <property type="project" value="TreeGrafter"/>
</dbReference>
<keyword evidence="5" id="KW-0479">Metal-binding</keyword>
<evidence type="ECO:0000256" key="7">
    <source>
        <dbReference type="ARBA" id="ARBA00022833"/>
    </source>
</evidence>
<dbReference type="PIRSF" id="PIRSF006256">
    <property type="entry name" value="CMPcnvr_hdrg_mat"/>
    <property type="match status" value="1"/>
</dbReference>
<dbReference type="Gene3D" id="3.30.110.120">
    <property type="match status" value="1"/>
</dbReference>
<keyword evidence="4" id="KW-0436">Ligase</keyword>
<dbReference type="InterPro" id="IPR004421">
    <property type="entry name" value="Carbamoyltransferase_HypF"/>
</dbReference>
<dbReference type="InterPro" id="IPR011125">
    <property type="entry name" value="Znf_HypF"/>
</dbReference>
<organism evidence="14 15">
    <name type="scientific">Rossellomorea aquimaris</name>
    <dbReference type="NCBI Taxonomy" id="189382"/>
    <lineage>
        <taxon>Bacteria</taxon>
        <taxon>Bacillati</taxon>
        <taxon>Bacillota</taxon>
        <taxon>Bacilli</taxon>
        <taxon>Bacillales</taxon>
        <taxon>Bacillaceae</taxon>
        <taxon>Rossellomorea</taxon>
    </lineage>
</organism>
<evidence type="ECO:0000256" key="6">
    <source>
        <dbReference type="ARBA" id="ARBA00022771"/>
    </source>
</evidence>
<dbReference type="SUPFAM" id="SSF55821">
    <property type="entry name" value="YrdC/RibB"/>
    <property type="match status" value="1"/>
</dbReference>